<comment type="caution">
    <text evidence="1">The sequence shown here is derived from an EMBL/GenBank/DDBJ whole genome shotgun (WGS) entry which is preliminary data.</text>
</comment>
<sequence>DTDSRRALMAQIIADARDDQVKYRKRMQRIGGLQ</sequence>
<gene>
    <name evidence="1" type="ORF">LCGC14_2364100</name>
</gene>
<feature type="non-terminal residue" evidence="1">
    <location>
        <position position="1"/>
    </location>
</feature>
<dbReference type="AlphaFoldDB" id="A0A0F9EI70"/>
<accession>A0A0F9EI70</accession>
<protein>
    <submittedName>
        <fullName evidence="1">Uncharacterized protein</fullName>
    </submittedName>
</protein>
<dbReference type="EMBL" id="LAZR01034699">
    <property type="protein sequence ID" value="KKL44600.1"/>
    <property type="molecule type" value="Genomic_DNA"/>
</dbReference>
<organism evidence="1">
    <name type="scientific">marine sediment metagenome</name>
    <dbReference type="NCBI Taxonomy" id="412755"/>
    <lineage>
        <taxon>unclassified sequences</taxon>
        <taxon>metagenomes</taxon>
        <taxon>ecological metagenomes</taxon>
    </lineage>
</organism>
<proteinExistence type="predicted"/>
<reference evidence="1" key="1">
    <citation type="journal article" date="2015" name="Nature">
        <title>Complex archaea that bridge the gap between prokaryotes and eukaryotes.</title>
        <authorList>
            <person name="Spang A."/>
            <person name="Saw J.H."/>
            <person name="Jorgensen S.L."/>
            <person name="Zaremba-Niedzwiedzka K."/>
            <person name="Martijn J."/>
            <person name="Lind A.E."/>
            <person name="van Eijk R."/>
            <person name="Schleper C."/>
            <person name="Guy L."/>
            <person name="Ettema T.J."/>
        </authorList>
    </citation>
    <scope>NUCLEOTIDE SEQUENCE</scope>
</reference>
<name>A0A0F9EI70_9ZZZZ</name>
<evidence type="ECO:0000313" key="1">
    <source>
        <dbReference type="EMBL" id="KKL44600.1"/>
    </source>
</evidence>